<name>A0AAV9GMQ0_9PEZI</name>
<feature type="signal peptide" evidence="1">
    <location>
        <begin position="1"/>
        <end position="15"/>
    </location>
</feature>
<gene>
    <name evidence="2" type="ORF">QBC34DRAFT_83670</name>
</gene>
<evidence type="ECO:0000313" key="2">
    <source>
        <dbReference type="EMBL" id="KAK4449858.1"/>
    </source>
</evidence>
<accession>A0AAV9GMQ0</accession>
<feature type="chain" id="PRO_5043855121" description="Secreted protein" evidence="1">
    <location>
        <begin position="16"/>
        <end position="154"/>
    </location>
</feature>
<keyword evidence="3" id="KW-1185">Reference proteome</keyword>
<proteinExistence type="predicted"/>
<keyword evidence="1" id="KW-0732">Signal</keyword>
<protein>
    <recommendedName>
        <fullName evidence="4">Secreted protein</fullName>
    </recommendedName>
</protein>
<dbReference type="EMBL" id="MU865935">
    <property type="protein sequence ID" value="KAK4449858.1"/>
    <property type="molecule type" value="Genomic_DNA"/>
</dbReference>
<dbReference type="Proteomes" id="UP001321760">
    <property type="component" value="Unassembled WGS sequence"/>
</dbReference>
<evidence type="ECO:0000313" key="3">
    <source>
        <dbReference type="Proteomes" id="UP001321760"/>
    </source>
</evidence>
<reference evidence="2" key="1">
    <citation type="journal article" date="2023" name="Mol. Phylogenet. Evol.">
        <title>Genome-scale phylogeny and comparative genomics of the fungal order Sordariales.</title>
        <authorList>
            <person name="Hensen N."/>
            <person name="Bonometti L."/>
            <person name="Westerberg I."/>
            <person name="Brannstrom I.O."/>
            <person name="Guillou S."/>
            <person name="Cros-Aarteil S."/>
            <person name="Calhoun S."/>
            <person name="Haridas S."/>
            <person name="Kuo A."/>
            <person name="Mondo S."/>
            <person name="Pangilinan J."/>
            <person name="Riley R."/>
            <person name="LaButti K."/>
            <person name="Andreopoulos B."/>
            <person name="Lipzen A."/>
            <person name="Chen C."/>
            <person name="Yan M."/>
            <person name="Daum C."/>
            <person name="Ng V."/>
            <person name="Clum A."/>
            <person name="Steindorff A."/>
            <person name="Ohm R.A."/>
            <person name="Martin F."/>
            <person name="Silar P."/>
            <person name="Natvig D.O."/>
            <person name="Lalanne C."/>
            <person name="Gautier V."/>
            <person name="Ament-Velasquez S.L."/>
            <person name="Kruys A."/>
            <person name="Hutchinson M.I."/>
            <person name="Powell A.J."/>
            <person name="Barry K."/>
            <person name="Miller A.N."/>
            <person name="Grigoriev I.V."/>
            <person name="Debuchy R."/>
            <person name="Gladieux P."/>
            <person name="Hiltunen Thoren M."/>
            <person name="Johannesson H."/>
        </authorList>
    </citation>
    <scope>NUCLEOTIDE SEQUENCE</scope>
    <source>
        <strain evidence="2">PSN243</strain>
    </source>
</reference>
<sequence length="154" mass="16978">MPLQFLLISFHQCTATISEAVVFACGDGVLARAPKMTTLATTTGVCTHNDNTPPKHGKDLKSAELAQIEPPFQSSKNSTYSVSLTAHTSRRLASTVNIVIQDFDGTQFLFFIFWDRSFNEDHSGDTTSYLYQPLDCHVNCLISNKQQQSGRSTA</sequence>
<organism evidence="2 3">
    <name type="scientific">Podospora aff. communis PSN243</name>
    <dbReference type="NCBI Taxonomy" id="3040156"/>
    <lineage>
        <taxon>Eukaryota</taxon>
        <taxon>Fungi</taxon>
        <taxon>Dikarya</taxon>
        <taxon>Ascomycota</taxon>
        <taxon>Pezizomycotina</taxon>
        <taxon>Sordariomycetes</taxon>
        <taxon>Sordariomycetidae</taxon>
        <taxon>Sordariales</taxon>
        <taxon>Podosporaceae</taxon>
        <taxon>Podospora</taxon>
    </lineage>
</organism>
<comment type="caution">
    <text evidence="2">The sequence shown here is derived from an EMBL/GenBank/DDBJ whole genome shotgun (WGS) entry which is preliminary data.</text>
</comment>
<evidence type="ECO:0000256" key="1">
    <source>
        <dbReference type="SAM" id="SignalP"/>
    </source>
</evidence>
<dbReference type="AlphaFoldDB" id="A0AAV9GMQ0"/>
<evidence type="ECO:0008006" key="4">
    <source>
        <dbReference type="Google" id="ProtNLM"/>
    </source>
</evidence>
<reference evidence="2" key="2">
    <citation type="submission" date="2023-05" db="EMBL/GenBank/DDBJ databases">
        <authorList>
            <consortium name="Lawrence Berkeley National Laboratory"/>
            <person name="Steindorff A."/>
            <person name="Hensen N."/>
            <person name="Bonometti L."/>
            <person name="Westerberg I."/>
            <person name="Brannstrom I.O."/>
            <person name="Guillou S."/>
            <person name="Cros-Aarteil S."/>
            <person name="Calhoun S."/>
            <person name="Haridas S."/>
            <person name="Kuo A."/>
            <person name="Mondo S."/>
            <person name="Pangilinan J."/>
            <person name="Riley R."/>
            <person name="Labutti K."/>
            <person name="Andreopoulos B."/>
            <person name="Lipzen A."/>
            <person name="Chen C."/>
            <person name="Yanf M."/>
            <person name="Daum C."/>
            <person name="Ng V."/>
            <person name="Clum A."/>
            <person name="Ohm R."/>
            <person name="Martin F."/>
            <person name="Silar P."/>
            <person name="Natvig D."/>
            <person name="Lalanne C."/>
            <person name="Gautier V."/>
            <person name="Ament-Velasquez S.L."/>
            <person name="Kruys A."/>
            <person name="Hutchinson M.I."/>
            <person name="Powell A.J."/>
            <person name="Barry K."/>
            <person name="Miller A.N."/>
            <person name="Grigoriev I.V."/>
            <person name="Debuchy R."/>
            <person name="Gladieux P."/>
            <person name="Thoren M.H."/>
            <person name="Johannesson H."/>
        </authorList>
    </citation>
    <scope>NUCLEOTIDE SEQUENCE</scope>
    <source>
        <strain evidence="2">PSN243</strain>
    </source>
</reference>